<dbReference type="OrthoDB" id="9803665at2"/>
<dbReference type="AlphaFoldDB" id="A0A239FYR9"/>
<keyword evidence="3" id="KW-0210">Decarboxylase</keyword>
<dbReference type="InterPro" id="IPR002129">
    <property type="entry name" value="PyrdxlP-dep_de-COase"/>
</dbReference>
<dbReference type="Gene3D" id="3.90.1150.10">
    <property type="entry name" value="Aspartate Aminotransferase, domain 1"/>
    <property type="match status" value="1"/>
</dbReference>
<evidence type="ECO:0000256" key="2">
    <source>
        <dbReference type="ARBA" id="ARBA00009533"/>
    </source>
</evidence>
<dbReference type="EMBL" id="FZOQ01000009">
    <property type="protein sequence ID" value="SNS61343.1"/>
    <property type="molecule type" value="Genomic_DNA"/>
</dbReference>
<protein>
    <submittedName>
        <fullName evidence="8">Pyridoxal-dependent decarboxylase conserved domain-containing protein</fullName>
    </submittedName>
</protein>
<keyword evidence="9" id="KW-1185">Reference proteome</keyword>
<proteinExistence type="inferred from homology"/>
<sequence>MSDLNYLYKGFLGDEPANSIDNLQEVFNEHIFPFIKHWWDPAGPIPSKGEIQQLASLIEKNAEQHPLPELYKHLPEFLKKISAAIRFNRNNFVNIHPSPFIPANLASFITSVQNPNNIVQEVSEATWIMERESIDWMAKNLFGLEQSVEHWGNVVSGGTVANMTALLIARDYTYDKLNRPRPRSIGARGLIGYEPGVVIGTTATHYSVKKALWFLGVGSENLVTIPVAMDEKSKLAAFKEERFIKGIQDKHWKARIGDAIELDNKQRGKELDEFYNGENEPFSLQPLNSELLKTVYSCFQFNIPLIGCVLTLGTTDTGTLEKLDDSVIKLLKEEDIFFHADAASGGFSMVLDDIKNQVNNLSLFDSFTIDAHKMGLMHYPCGAVLFRDKGFREQIRHEAPYLGELAPTLEGSRPGTNSAALWMATKTIDVAGYQLLIKNLLLFTNRLKNNFNKSNFQVLHKVQLNAIAVAPKLKANETRLEMNKMVELVRTNILNQGKFMINLDKGVASIKVRNVPSDERSELVDIFALRIVITNPLVQMKDAEELVTQLEESLERVRGGSKTFINELAILTEQTKTWSL</sequence>
<keyword evidence="4 6" id="KW-0663">Pyridoxal phosphate</keyword>
<comment type="similarity">
    <text evidence="2 7">Belongs to the group II decarboxylase family.</text>
</comment>
<dbReference type="Pfam" id="PF00282">
    <property type="entry name" value="Pyridoxal_deC"/>
    <property type="match status" value="1"/>
</dbReference>
<feature type="modified residue" description="N6-(pyridoxal phosphate)lysine" evidence="6">
    <location>
        <position position="373"/>
    </location>
</feature>
<evidence type="ECO:0000256" key="7">
    <source>
        <dbReference type="RuleBase" id="RU000382"/>
    </source>
</evidence>
<dbReference type="InterPro" id="IPR015422">
    <property type="entry name" value="PyrdxlP-dep_Trfase_small"/>
</dbReference>
<dbReference type="SUPFAM" id="SSF53383">
    <property type="entry name" value="PLP-dependent transferases"/>
    <property type="match status" value="2"/>
</dbReference>
<evidence type="ECO:0000256" key="3">
    <source>
        <dbReference type="ARBA" id="ARBA00022793"/>
    </source>
</evidence>
<evidence type="ECO:0000256" key="4">
    <source>
        <dbReference type="ARBA" id="ARBA00022898"/>
    </source>
</evidence>
<keyword evidence="5 7" id="KW-0456">Lyase</keyword>
<reference evidence="9" key="1">
    <citation type="submission" date="2017-06" db="EMBL/GenBank/DDBJ databases">
        <authorList>
            <person name="Varghese N."/>
            <person name="Submissions S."/>
        </authorList>
    </citation>
    <scope>NUCLEOTIDE SEQUENCE [LARGE SCALE GENOMIC DNA]</scope>
    <source>
        <strain evidence="9">NKM1</strain>
    </source>
</reference>
<dbReference type="RefSeq" id="WP_089319404.1">
    <property type="nucleotide sequence ID" value="NZ_FZOQ01000009.1"/>
</dbReference>
<accession>A0A239FYR9</accession>
<dbReference type="InterPro" id="IPR021115">
    <property type="entry name" value="Pyridoxal-P_BS"/>
</dbReference>
<dbReference type="Proteomes" id="UP000198432">
    <property type="component" value="Unassembled WGS sequence"/>
</dbReference>
<dbReference type="GO" id="GO:0016831">
    <property type="term" value="F:carboxy-lyase activity"/>
    <property type="evidence" value="ECO:0007669"/>
    <property type="project" value="UniProtKB-KW"/>
</dbReference>
<evidence type="ECO:0000313" key="9">
    <source>
        <dbReference type="Proteomes" id="UP000198432"/>
    </source>
</evidence>
<dbReference type="PANTHER" id="PTHR45677:SF8">
    <property type="entry name" value="CYSTEINE SULFINIC ACID DECARBOXYLASE"/>
    <property type="match status" value="1"/>
</dbReference>
<dbReference type="InterPro" id="IPR015421">
    <property type="entry name" value="PyrdxlP-dep_Trfase_major"/>
</dbReference>
<name>A0A239FYR9_9BACT</name>
<dbReference type="PROSITE" id="PS00392">
    <property type="entry name" value="DDC_GAD_HDC_YDC"/>
    <property type="match status" value="1"/>
</dbReference>
<comment type="cofactor">
    <cofactor evidence="1 6 7">
        <name>pyridoxal 5'-phosphate</name>
        <dbReference type="ChEBI" id="CHEBI:597326"/>
    </cofactor>
</comment>
<evidence type="ECO:0000256" key="6">
    <source>
        <dbReference type="PIRSR" id="PIRSR602129-50"/>
    </source>
</evidence>
<dbReference type="Gene3D" id="3.40.640.10">
    <property type="entry name" value="Type I PLP-dependent aspartate aminotransferase-like (Major domain)"/>
    <property type="match status" value="1"/>
</dbReference>
<dbReference type="PANTHER" id="PTHR45677">
    <property type="entry name" value="GLUTAMATE DECARBOXYLASE-RELATED"/>
    <property type="match status" value="1"/>
</dbReference>
<evidence type="ECO:0000256" key="1">
    <source>
        <dbReference type="ARBA" id="ARBA00001933"/>
    </source>
</evidence>
<gene>
    <name evidence="8" type="ORF">SAMN06296052_109158</name>
</gene>
<dbReference type="GO" id="GO:0030170">
    <property type="term" value="F:pyridoxal phosphate binding"/>
    <property type="evidence" value="ECO:0007669"/>
    <property type="project" value="InterPro"/>
</dbReference>
<dbReference type="InterPro" id="IPR015424">
    <property type="entry name" value="PyrdxlP-dep_Trfase"/>
</dbReference>
<evidence type="ECO:0000256" key="5">
    <source>
        <dbReference type="ARBA" id="ARBA00023239"/>
    </source>
</evidence>
<evidence type="ECO:0000313" key="8">
    <source>
        <dbReference type="EMBL" id="SNS61343.1"/>
    </source>
</evidence>
<dbReference type="GO" id="GO:0005737">
    <property type="term" value="C:cytoplasm"/>
    <property type="evidence" value="ECO:0007669"/>
    <property type="project" value="TreeGrafter"/>
</dbReference>
<organism evidence="8 9">
    <name type="scientific">Pontibacter ummariensis</name>
    <dbReference type="NCBI Taxonomy" id="1610492"/>
    <lineage>
        <taxon>Bacteria</taxon>
        <taxon>Pseudomonadati</taxon>
        <taxon>Bacteroidota</taxon>
        <taxon>Cytophagia</taxon>
        <taxon>Cytophagales</taxon>
        <taxon>Hymenobacteraceae</taxon>
        <taxon>Pontibacter</taxon>
    </lineage>
</organism>
<dbReference type="GO" id="GO:0019752">
    <property type="term" value="P:carboxylic acid metabolic process"/>
    <property type="evidence" value="ECO:0007669"/>
    <property type="project" value="InterPro"/>
</dbReference>